<sequence length="49" mass="5079">MNGTHLRLVYAPQGESSEYLTFPIQAMTEVAGAGDSGYSRDAAGGKSSV</sequence>
<evidence type="ECO:0000313" key="1">
    <source>
        <dbReference type="EMBL" id="MBE9079545.1"/>
    </source>
</evidence>
<name>A0A8J7ASJ3_9CYAN</name>
<dbReference type="EMBL" id="JADEXG010000059">
    <property type="protein sequence ID" value="MBE9079545.1"/>
    <property type="molecule type" value="Genomic_DNA"/>
</dbReference>
<proteinExistence type="predicted"/>
<organism evidence="1 2">
    <name type="scientific">Vasconcelosia minhoensis LEGE 07310</name>
    <dbReference type="NCBI Taxonomy" id="915328"/>
    <lineage>
        <taxon>Bacteria</taxon>
        <taxon>Bacillati</taxon>
        <taxon>Cyanobacteriota</taxon>
        <taxon>Cyanophyceae</taxon>
        <taxon>Nodosilineales</taxon>
        <taxon>Cymatolegaceae</taxon>
        <taxon>Vasconcelosia</taxon>
        <taxon>Vasconcelosia minhoensis</taxon>
    </lineage>
</organism>
<reference evidence="1" key="1">
    <citation type="submission" date="2020-10" db="EMBL/GenBank/DDBJ databases">
        <authorList>
            <person name="Castelo-Branco R."/>
            <person name="Eusebio N."/>
            <person name="Adriana R."/>
            <person name="Vieira A."/>
            <person name="Brugerolle De Fraissinette N."/>
            <person name="Rezende De Castro R."/>
            <person name="Schneider M.P."/>
            <person name="Vasconcelos V."/>
            <person name="Leao P.N."/>
        </authorList>
    </citation>
    <scope>NUCLEOTIDE SEQUENCE</scope>
    <source>
        <strain evidence="1">LEGE 07310</strain>
    </source>
</reference>
<dbReference type="RefSeq" id="WP_193910620.1">
    <property type="nucleotide sequence ID" value="NZ_JADEXG010000059.1"/>
</dbReference>
<keyword evidence="2" id="KW-1185">Reference proteome</keyword>
<dbReference type="AlphaFoldDB" id="A0A8J7ASJ3"/>
<evidence type="ECO:0000313" key="2">
    <source>
        <dbReference type="Proteomes" id="UP000636505"/>
    </source>
</evidence>
<accession>A0A8J7ASJ3</accession>
<protein>
    <submittedName>
        <fullName evidence="1">Uncharacterized protein</fullName>
    </submittedName>
</protein>
<dbReference type="Proteomes" id="UP000636505">
    <property type="component" value="Unassembled WGS sequence"/>
</dbReference>
<gene>
    <name evidence="1" type="ORF">IQ241_19965</name>
</gene>
<comment type="caution">
    <text evidence="1">The sequence shown here is derived from an EMBL/GenBank/DDBJ whole genome shotgun (WGS) entry which is preliminary data.</text>
</comment>